<dbReference type="PANTHER" id="PTHR38471">
    <property type="entry name" value="FOUR HELIX BUNDLE PROTEIN"/>
    <property type="match status" value="1"/>
</dbReference>
<comment type="caution">
    <text evidence="1">The sequence shown here is derived from an EMBL/GenBank/DDBJ whole genome shotgun (WGS) entry which is preliminary data.</text>
</comment>
<dbReference type="InterPro" id="IPR012657">
    <property type="entry name" value="23S_rRNA-intervening_sequence"/>
</dbReference>
<proteinExistence type="predicted"/>
<dbReference type="SUPFAM" id="SSF158446">
    <property type="entry name" value="IVS-encoded protein-like"/>
    <property type="match status" value="1"/>
</dbReference>
<dbReference type="Pfam" id="PF05635">
    <property type="entry name" value="23S_rRNA_IVP"/>
    <property type="match status" value="1"/>
</dbReference>
<evidence type="ECO:0000313" key="1">
    <source>
        <dbReference type="EMBL" id="OHB08795.1"/>
    </source>
</evidence>
<organism evidence="1 2">
    <name type="scientific">Candidatus Zambryskibacteria bacterium RIFCSPLOWO2_02_FULL_39_14</name>
    <dbReference type="NCBI Taxonomy" id="1802769"/>
    <lineage>
        <taxon>Bacteria</taxon>
        <taxon>Candidatus Zambryskiibacteriota</taxon>
    </lineage>
</organism>
<dbReference type="AlphaFoldDB" id="A0A1G2UHC0"/>
<dbReference type="InterPro" id="IPR036583">
    <property type="entry name" value="23S_rRNA_IVS_sf"/>
</dbReference>
<dbReference type="Gene3D" id="1.20.1440.60">
    <property type="entry name" value="23S rRNA-intervening sequence"/>
    <property type="match status" value="1"/>
</dbReference>
<dbReference type="Proteomes" id="UP000177096">
    <property type="component" value="Unassembled WGS sequence"/>
</dbReference>
<reference evidence="1 2" key="1">
    <citation type="journal article" date="2016" name="Nat. Commun.">
        <title>Thousands of microbial genomes shed light on interconnected biogeochemical processes in an aquifer system.</title>
        <authorList>
            <person name="Anantharaman K."/>
            <person name="Brown C.T."/>
            <person name="Hug L.A."/>
            <person name="Sharon I."/>
            <person name="Castelle C.J."/>
            <person name="Probst A.J."/>
            <person name="Thomas B.C."/>
            <person name="Singh A."/>
            <person name="Wilkins M.J."/>
            <person name="Karaoz U."/>
            <person name="Brodie E.L."/>
            <person name="Williams K.H."/>
            <person name="Hubbard S.S."/>
            <person name="Banfield J.F."/>
        </authorList>
    </citation>
    <scope>NUCLEOTIDE SEQUENCE [LARGE SCALE GENOMIC DNA]</scope>
</reference>
<sequence length="117" mass="13133">MSSYKDLVVWKKSIDLATLTYKLTDKFPREEIYGISSQLKRAAVSVASNIAEGSIRGSKKDFCHFLRIASGSIAELQTQIEICKHLPFGEKLDYNEIDGLSVEINKMIHGLINKLKS</sequence>
<name>A0A1G2UHC0_9BACT</name>
<dbReference type="PANTHER" id="PTHR38471:SF2">
    <property type="entry name" value="FOUR HELIX BUNDLE PROTEIN"/>
    <property type="match status" value="1"/>
</dbReference>
<evidence type="ECO:0000313" key="2">
    <source>
        <dbReference type="Proteomes" id="UP000177096"/>
    </source>
</evidence>
<dbReference type="NCBIfam" id="TIGR02436">
    <property type="entry name" value="four helix bundle protein"/>
    <property type="match status" value="1"/>
</dbReference>
<dbReference type="CDD" id="cd16377">
    <property type="entry name" value="23S_rRNA_IVP_like"/>
    <property type="match status" value="1"/>
</dbReference>
<dbReference type="EMBL" id="MHWM01000019">
    <property type="protein sequence ID" value="OHB08795.1"/>
    <property type="molecule type" value="Genomic_DNA"/>
</dbReference>
<gene>
    <name evidence="1" type="ORF">A3I86_02070</name>
</gene>
<accession>A0A1G2UHC0</accession>
<protein>
    <submittedName>
        <fullName evidence="1">Four helix bundle protein</fullName>
    </submittedName>
</protein>